<dbReference type="RefSeq" id="WP_073019988.1">
    <property type="nucleotide sequence ID" value="NZ_FQXU01000007.1"/>
</dbReference>
<organism evidence="2 3">
    <name type="scientific">Clostridium intestinale DSM 6191</name>
    <dbReference type="NCBI Taxonomy" id="1121320"/>
    <lineage>
        <taxon>Bacteria</taxon>
        <taxon>Bacillati</taxon>
        <taxon>Bacillota</taxon>
        <taxon>Clostridia</taxon>
        <taxon>Eubacteriales</taxon>
        <taxon>Clostridiaceae</taxon>
        <taxon>Clostridium</taxon>
    </lineage>
</organism>
<protein>
    <submittedName>
        <fullName evidence="2">Branched-chain amino acid transport protein</fullName>
    </submittedName>
</protein>
<sequence>MKSYLVLILGMMLVTYIPRLVPLVVLSDKPINPMVERFLKYIPYTALSALIVRGVMESKGELLVPTFVGLAASAICSWIKGSLILSVAVGIVTSLVVISLR</sequence>
<reference evidence="2 3" key="1">
    <citation type="submission" date="2016-11" db="EMBL/GenBank/DDBJ databases">
        <authorList>
            <person name="Jaros S."/>
            <person name="Januszkiewicz K."/>
            <person name="Wedrychowicz H."/>
        </authorList>
    </citation>
    <scope>NUCLEOTIDE SEQUENCE [LARGE SCALE GENOMIC DNA]</scope>
    <source>
        <strain evidence="2 3">DSM 6191</strain>
    </source>
</reference>
<dbReference type="Proteomes" id="UP000184241">
    <property type="component" value="Unassembled WGS sequence"/>
</dbReference>
<evidence type="ECO:0000313" key="2">
    <source>
        <dbReference type="EMBL" id="SHI18705.1"/>
    </source>
</evidence>
<keyword evidence="1" id="KW-0812">Transmembrane</keyword>
<accession>A0A1M5Z384</accession>
<dbReference type="Pfam" id="PF05437">
    <property type="entry name" value="AzlD"/>
    <property type="match status" value="1"/>
</dbReference>
<keyword evidence="1" id="KW-1133">Transmembrane helix</keyword>
<keyword evidence="1" id="KW-0472">Membrane</keyword>
<feature type="transmembrane region" description="Helical" evidence="1">
    <location>
        <begin position="68"/>
        <end position="98"/>
    </location>
</feature>
<evidence type="ECO:0000256" key="1">
    <source>
        <dbReference type="SAM" id="Phobius"/>
    </source>
</evidence>
<proteinExistence type="predicted"/>
<gene>
    <name evidence="2" type="ORF">SAMN02745941_02539</name>
</gene>
<feature type="transmembrane region" description="Helical" evidence="1">
    <location>
        <begin position="6"/>
        <end position="26"/>
    </location>
</feature>
<evidence type="ECO:0000313" key="3">
    <source>
        <dbReference type="Proteomes" id="UP000184241"/>
    </source>
</evidence>
<dbReference type="InterPro" id="IPR008407">
    <property type="entry name" value="Brnchd-chn_aa_trnsp_AzlD"/>
</dbReference>
<name>A0A1M5Z384_9CLOT</name>
<dbReference type="EMBL" id="FQXU01000007">
    <property type="protein sequence ID" value="SHI18705.1"/>
    <property type="molecule type" value="Genomic_DNA"/>
</dbReference>
<dbReference type="AlphaFoldDB" id="A0A1M5Z384"/>